<dbReference type="AlphaFoldDB" id="K1PLZ6"/>
<dbReference type="Pfam" id="PF00010">
    <property type="entry name" value="HLH"/>
    <property type="match status" value="1"/>
</dbReference>
<dbReference type="SMART" id="SM00520">
    <property type="entry name" value="BASIC"/>
    <property type="match status" value="1"/>
</dbReference>
<dbReference type="PROSITE" id="PS50888">
    <property type="entry name" value="BHLH"/>
    <property type="match status" value="1"/>
</dbReference>
<dbReference type="GO" id="GO:0000981">
    <property type="term" value="F:DNA-binding transcription factor activity, RNA polymerase II-specific"/>
    <property type="evidence" value="ECO:0007669"/>
    <property type="project" value="TreeGrafter"/>
</dbReference>
<dbReference type="SMART" id="SM00353">
    <property type="entry name" value="HLH"/>
    <property type="match status" value="1"/>
</dbReference>
<evidence type="ECO:0000256" key="1">
    <source>
        <dbReference type="ARBA" id="ARBA00004123"/>
    </source>
</evidence>
<dbReference type="Gene3D" id="4.10.280.10">
    <property type="entry name" value="Helix-loop-helix DNA-binding domain"/>
    <property type="match status" value="1"/>
</dbReference>
<feature type="region of interest" description="Disordered" evidence="4">
    <location>
        <begin position="331"/>
        <end position="370"/>
    </location>
</feature>
<gene>
    <name evidence="5" type="ORF">CGI_10007380</name>
</gene>
<dbReference type="GO" id="GO:0046983">
    <property type="term" value="F:protein dimerization activity"/>
    <property type="evidence" value="ECO:0007669"/>
    <property type="project" value="InterPro"/>
</dbReference>
<proteinExistence type="predicted"/>
<dbReference type="InterPro" id="IPR039704">
    <property type="entry name" value="Myogenic_factor"/>
</dbReference>
<dbReference type="PANTHER" id="PTHR11534">
    <property type="entry name" value="MYOGENIC FACTOR"/>
    <property type="match status" value="1"/>
</dbReference>
<feature type="region of interest" description="Disordered" evidence="4">
    <location>
        <begin position="140"/>
        <end position="174"/>
    </location>
</feature>
<dbReference type="GO" id="GO:0000978">
    <property type="term" value="F:RNA polymerase II cis-regulatory region sequence-specific DNA binding"/>
    <property type="evidence" value="ECO:0007669"/>
    <property type="project" value="TreeGrafter"/>
</dbReference>
<keyword evidence="3" id="KW-0539">Nucleus</keyword>
<protein>
    <submittedName>
        <fullName evidence="5">Transcription factor SUM-1</fullName>
    </submittedName>
</protein>
<name>K1PLZ6_MAGGI</name>
<dbReference type="CDD" id="cd19699">
    <property type="entry name" value="bHLH_TS_dMYOD_like"/>
    <property type="match status" value="1"/>
</dbReference>
<dbReference type="FunFam" id="4.10.280.10:FF:000005">
    <property type="entry name" value="Myogenic factor"/>
    <property type="match status" value="1"/>
</dbReference>
<dbReference type="PANTHER" id="PTHR11534:SF9">
    <property type="entry name" value="MYOGENIC-DETERMINATION PROTEIN"/>
    <property type="match status" value="1"/>
</dbReference>
<feature type="region of interest" description="Disordered" evidence="4">
    <location>
        <begin position="262"/>
        <end position="281"/>
    </location>
</feature>
<dbReference type="InterPro" id="IPR002546">
    <property type="entry name" value="MyoD_N"/>
</dbReference>
<dbReference type="InParanoid" id="K1PLZ6"/>
<evidence type="ECO:0000256" key="3">
    <source>
        <dbReference type="ARBA" id="ARBA00023242"/>
    </source>
</evidence>
<feature type="compositionally biased region" description="Basic and acidic residues" evidence="4">
    <location>
        <begin position="150"/>
        <end position="160"/>
    </location>
</feature>
<evidence type="ECO:0000256" key="4">
    <source>
        <dbReference type="SAM" id="MobiDB-lite"/>
    </source>
</evidence>
<feature type="compositionally biased region" description="Basic and acidic residues" evidence="4">
    <location>
        <begin position="361"/>
        <end position="370"/>
    </location>
</feature>
<dbReference type="InterPro" id="IPR011598">
    <property type="entry name" value="bHLH_dom"/>
</dbReference>
<dbReference type="SUPFAM" id="SSF47459">
    <property type="entry name" value="HLH, helix-loop-helix DNA-binding domain"/>
    <property type="match status" value="1"/>
</dbReference>
<feature type="region of interest" description="Disordered" evidence="4">
    <location>
        <begin position="80"/>
        <end position="117"/>
    </location>
</feature>
<dbReference type="Pfam" id="PF01586">
    <property type="entry name" value="Basic"/>
    <property type="match status" value="1"/>
</dbReference>
<keyword evidence="2" id="KW-0238">DNA-binding</keyword>
<feature type="compositionally biased region" description="Polar residues" evidence="4">
    <location>
        <begin position="269"/>
        <end position="281"/>
    </location>
</feature>
<dbReference type="GO" id="GO:0045663">
    <property type="term" value="P:positive regulation of myoblast differentiation"/>
    <property type="evidence" value="ECO:0007669"/>
    <property type="project" value="TreeGrafter"/>
</dbReference>
<comment type="subcellular location">
    <subcellularLocation>
        <location evidence="1">Nucleus</location>
    </subcellularLocation>
</comment>
<feature type="compositionally biased region" description="Basic and acidic residues" evidence="4">
    <location>
        <begin position="335"/>
        <end position="349"/>
    </location>
</feature>
<evidence type="ECO:0000256" key="2">
    <source>
        <dbReference type="ARBA" id="ARBA00023125"/>
    </source>
</evidence>
<dbReference type="HOGENOM" id="CLU_748537_0_0_1"/>
<sequence length="370" mass="42084">MMMMADYRSCRYEPSHQNYAGHPLVAGEMPEGRQLTDLSYTNSSGNSDYYGSNNVTFHRHFDRPYGSEMYPYQSPNIPSRTFFSPLQPPSSDLSSVKSEFCAPPKDQRQYSEMKDAKNEKEIECEVKLIKGESSFEKCNENHGSECSSPSKEDSLDRDSLGSDDGEDSVPHVLAPGFHGPNRRCLLWACKACKRKTVAIDRRKAATLRERRRLRKVNEAFETLKRRTCPNPNQRLPKVEILRNAIEYIESLEELLHGNRIPRTDDHVNDSGSTSGSSDYMTVNSPQYYDKLHHLGDCKLKEQIKIRLRTSPTDICASAAASTLRKRLQLGLPVPDRGEHQPKDFRRNDDWDLATRTPSVGKDGDPNHETL</sequence>
<dbReference type="InterPro" id="IPR036638">
    <property type="entry name" value="HLH_DNA-bd_sf"/>
</dbReference>
<dbReference type="EMBL" id="JH818608">
    <property type="protein sequence ID" value="EKC19879.1"/>
    <property type="molecule type" value="Genomic_DNA"/>
</dbReference>
<dbReference type="GO" id="GO:0007517">
    <property type="term" value="P:muscle organ development"/>
    <property type="evidence" value="ECO:0007669"/>
    <property type="project" value="InterPro"/>
</dbReference>
<dbReference type="GO" id="GO:0005634">
    <property type="term" value="C:nucleus"/>
    <property type="evidence" value="ECO:0007669"/>
    <property type="project" value="UniProtKB-SubCell"/>
</dbReference>
<dbReference type="FunCoup" id="K1PLZ6">
    <property type="interactions" value="27"/>
</dbReference>
<evidence type="ECO:0000313" key="5">
    <source>
        <dbReference type="EMBL" id="EKC19879.1"/>
    </source>
</evidence>
<feature type="compositionally biased region" description="Basic and acidic residues" evidence="4">
    <location>
        <begin position="105"/>
        <end position="117"/>
    </location>
</feature>
<organism evidence="5">
    <name type="scientific">Magallana gigas</name>
    <name type="common">Pacific oyster</name>
    <name type="synonym">Crassostrea gigas</name>
    <dbReference type="NCBI Taxonomy" id="29159"/>
    <lineage>
        <taxon>Eukaryota</taxon>
        <taxon>Metazoa</taxon>
        <taxon>Spiralia</taxon>
        <taxon>Lophotrochozoa</taxon>
        <taxon>Mollusca</taxon>
        <taxon>Bivalvia</taxon>
        <taxon>Autobranchia</taxon>
        <taxon>Pteriomorphia</taxon>
        <taxon>Ostreida</taxon>
        <taxon>Ostreoidea</taxon>
        <taxon>Ostreidae</taxon>
        <taxon>Magallana</taxon>
    </lineage>
</organism>
<reference evidence="5" key="1">
    <citation type="journal article" date="2012" name="Nature">
        <title>The oyster genome reveals stress adaptation and complexity of shell formation.</title>
        <authorList>
            <person name="Zhang G."/>
            <person name="Fang X."/>
            <person name="Guo X."/>
            <person name="Li L."/>
            <person name="Luo R."/>
            <person name="Xu F."/>
            <person name="Yang P."/>
            <person name="Zhang L."/>
            <person name="Wang X."/>
            <person name="Qi H."/>
            <person name="Xiong Z."/>
            <person name="Que H."/>
            <person name="Xie Y."/>
            <person name="Holland P.W."/>
            <person name="Paps J."/>
            <person name="Zhu Y."/>
            <person name="Wu F."/>
            <person name="Chen Y."/>
            <person name="Wang J."/>
            <person name="Peng C."/>
            <person name="Meng J."/>
            <person name="Yang L."/>
            <person name="Liu J."/>
            <person name="Wen B."/>
            <person name="Zhang N."/>
            <person name="Huang Z."/>
            <person name="Zhu Q."/>
            <person name="Feng Y."/>
            <person name="Mount A."/>
            <person name="Hedgecock D."/>
            <person name="Xu Z."/>
            <person name="Liu Y."/>
            <person name="Domazet-Loso T."/>
            <person name="Du Y."/>
            <person name="Sun X."/>
            <person name="Zhang S."/>
            <person name="Liu B."/>
            <person name="Cheng P."/>
            <person name="Jiang X."/>
            <person name="Li J."/>
            <person name="Fan D."/>
            <person name="Wang W."/>
            <person name="Fu W."/>
            <person name="Wang T."/>
            <person name="Wang B."/>
            <person name="Zhang J."/>
            <person name="Peng Z."/>
            <person name="Li Y."/>
            <person name="Li N."/>
            <person name="Wang J."/>
            <person name="Chen M."/>
            <person name="He Y."/>
            <person name="Tan F."/>
            <person name="Song X."/>
            <person name="Zheng Q."/>
            <person name="Huang R."/>
            <person name="Yang H."/>
            <person name="Du X."/>
            <person name="Chen L."/>
            <person name="Yang M."/>
            <person name="Gaffney P.M."/>
            <person name="Wang S."/>
            <person name="Luo L."/>
            <person name="She Z."/>
            <person name="Ming Y."/>
            <person name="Huang W."/>
            <person name="Zhang S."/>
            <person name="Huang B."/>
            <person name="Zhang Y."/>
            <person name="Qu T."/>
            <person name="Ni P."/>
            <person name="Miao G."/>
            <person name="Wang J."/>
            <person name="Wang Q."/>
            <person name="Steinberg C.E."/>
            <person name="Wang H."/>
            <person name="Li N."/>
            <person name="Qian L."/>
            <person name="Zhang G."/>
            <person name="Li Y."/>
            <person name="Yang H."/>
            <person name="Liu X."/>
            <person name="Wang J."/>
            <person name="Yin Y."/>
            <person name="Wang J."/>
        </authorList>
    </citation>
    <scope>NUCLEOTIDE SEQUENCE [LARGE SCALE GENOMIC DNA]</scope>
    <source>
        <strain evidence="5">05x7-T-G4-1.051#20</strain>
    </source>
</reference>
<accession>K1PLZ6</accession>